<dbReference type="InterPro" id="IPR027275">
    <property type="entry name" value="PRC-brl_dom"/>
</dbReference>
<dbReference type="SUPFAM" id="SSF50346">
    <property type="entry name" value="PRC-barrel domain"/>
    <property type="match status" value="1"/>
</dbReference>
<dbReference type="InterPro" id="IPR014747">
    <property type="entry name" value="Bac_photo_RC_H_C"/>
</dbReference>
<dbReference type="PANTHER" id="PTHR38463:SF1">
    <property type="entry name" value="STRESS RESPONSE PROTEIN YSNF"/>
    <property type="match status" value="1"/>
</dbReference>
<reference evidence="3 4" key="1">
    <citation type="journal article" date="2015" name="Genome Announc.">
        <title>Draft Genome Sequence of Cyanobacterium Hassallia byssoidea Strain VB512170, Isolated from Monuments in India.</title>
        <authorList>
            <person name="Singh D."/>
            <person name="Chandrababunaidu M.M."/>
            <person name="Panda A."/>
            <person name="Sen D."/>
            <person name="Bhattacharyya S."/>
            <person name="Adhikary S.P."/>
            <person name="Tripathy S."/>
        </authorList>
    </citation>
    <scope>NUCLEOTIDE SEQUENCE [LARGE SCALE GENOMIC DNA]</scope>
    <source>
        <strain evidence="3 4">VB512170</strain>
    </source>
</reference>
<name>A0A846H5B9_9CYAN</name>
<dbReference type="GO" id="GO:0019684">
    <property type="term" value="P:photosynthesis, light reaction"/>
    <property type="evidence" value="ECO:0007669"/>
    <property type="project" value="InterPro"/>
</dbReference>
<keyword evidence="4" id="KW-1185">Reference proteome</keyword>
<protein>
    <submittedName>
        <fullName evidence="3">DUF2382 domain-containing protein</fullName>
    </submittedName>
</protein>
<evidence type="ECO:0000259" key="2">
    <source>
        <dbReference type="Pfam" id="PF09557"/>
    </source>
</evidence>
<evidence type="ECO:0000259" key="1">
    <source>
        <dbReference type="Pfam" id="PF05239"/>
    </source>
</evidence>
<gene>
    <name evidence="3" type="ORF">PI95_007570</name>
</gene>
<dbReference type="NCBIfam" id="TIGR02271">
    <property type="entry name" value="YsnF/AvaK domain"/>
    <property type="match status" value="1"/>
</dbReference>
<proteinExistence type="predicted"/>
<dbReference type="Pfam" id="PF09557">
    <property type="entry name" value="DUF2382"/>
    <property type="match status" value="1"/>
</dbReference>
<dbReference type="InterPro" id="IPR019060">
    <property type="entry name" value="DUF2382"/>
</dbReference>
<evidence type="ECO:0000313" key="3">
    <source>
        <dbReference type="EMBL" id="NEU72435.1"/>
    </source>
</evidence>
<dbReference type="Pfam" id="PF05239">
    <property type="entry name" value="PRC"/>
    <property type="match status" value="1"/>
</dbReference>
<feature type="domain" description="PRC-barrel" evidence="1">
    <location>
        <begin position="16"/>
        <end position="87"/>
    </location>
</feature>
<sequence length="318" mass="35624">MPLHKLEDFDSDYRNSFDGDDIKGKSVYTEGSDEKIGTVSDVLVDEDGHFRYFVVDLGFWIFGKKVLLPVGRSRVDHGADRVYALGMTRQQAEDLPEFSDRLAVDYDYEEKVRGVYRPSAGVTAERSLDTPTPLDATTGLGATSLGAATGLGAAAYQPAPGADAIVDRPTYNRDTYNYKLDSSLYDLNEQDHQTLRLYEERLVANKQRRKTGEVAIGKHVETETARVSVPVEKERVIVERVTPADAGRTVTPDATAFREGEVARMEIYEETADINKEAFVREEVNIKKVVDRDTVEAKETIRREELDVNAPNLPIEER</sequence>
<accession>A0A846H5B9</accession>
<comment type="caution">
    <text evidence="3">The sequence shown here is derived from an EMBL/GenBank/DDBJ whole genome shotgun (WGS) entry which is preliminary data.</text>
</comment>
<dbReference type="InterPro" id="IPR052967">
    <property type="entry name" value="Stress_Response_Assoc"/>
</dbReference>
<dbReference type="AlphaFoldDB" id="A0A846H5B9"/>
<dbReference type="RefSeq" id="WP_039739303.1">
    <property type="nucleotide sequence ID" value="NZ_JTCM02000010.1"/>
</dbReference>
<dbReference type="PANTHER" id="PTHR38463">
    <property type="entry name" value="STRESS RESPONSE PROTEIN YSNF"/>
    <property type="match status" value="1"/>
</dbReference>
<evidence type="ECO:0000313" key="4">
    <source>
        <dbReference type="Proteomes" id="UP000031549"/>
    </source>
</evidence>
<feature type="domain" description="DUF2382" evidence="2">
    <location>
        <begin position="195"/>
        <end position="308"/>
    </location>
</feature>
<dbReference type="Proteomes" id="UP000031549">
    <property type="component" value="Unassembled WGS sequence"/>
</dbReference>
<dbReference type="EMBL" id="JTCM02000010">
    <property type="protein sequence ID" value="NEU72435.1"/>
    <property type="molecule type" value="Genomic_DNA"/>
</dbReference>
<dbReference type="Gene3D" id="3.90.50.10">
    <property type="entry name" value="Photosynthetic Reaction Center, subunit H, domain 2"/>
    <property type="match status" value="1"/>
</dbReference>
<organism evidence="3 4">
    <name type="scientific">Hassallia byssoidea VB512170</name>
    <dbReference type="NCBI Taxonomy" id="1304833"/>
    <lineage>
        <taxon>Bacteria</taxon>
        <taxon>Bacillati</taxon>
        <taxon>Cyanobacteriota</taxon>
        <taxon>Cyanophyceae</taxon>
        <taxon>Nostocales</taxon>
        <taxon>Tolypothrichaceae</taxon>
        <taxon>Hassallia</taxon>
    </lineage>
</organism>
<dbReference type="InterPro" id="IPR011033">
    <property type="entry name" value="PRC_barrel-like_sf"/>
</dbReference>
<dbReference type="GO" id="GO:0030077">
    <property type="term" value="C:plasma membrane light-harvesting complex"/>
    <property type="evidence" value="ECO:0007669"/>
    <property type="project" value="InterPro"/>
</dbReference>